<feature type="transmembrane region" description="Helical" evidence="7">
    <location>
        <begin position="35"/>
        <end position="56"/>
    </location>
</feature>
<feature type="transmembrane region" description="Helical" evidence="7">
    <location>
        <begin position="88"/>
        <end position="109"/>
    </location>
</feature>
<dbReference type="SMART" id="SM00382">
    <property type="entry name" value="AAA"/>
    <property type="match status" value="1"/>
</dbReference>
<dbReference type="Pfam" id="PF00664">
    <property type="entry name" value="ABC_membrane"/>
    <property type="match status" value="1"/>
</dbReference>
<dbReference type="InterPro" id="IPR011527">
    <property type="entry name" value="ABC1_TM_dom"/>
</dbReference>
<feature type="domain" description="ABC transmembrane type-1" evidence="9">
    <location>
        <begin position="40"/>
        <end position="335"/>
    </location>
</feature>
<evidence type="ECO:0000256" key="1">
    <source>
        <dbReference type="ARBA" id="ARBA00004651"/>
    </source>
</evidence>
<gene>
    <name evidence="10" type="ORF">JS528_07195</name>
</gene>
<evidence type="ECO:0000313" key="11">
    <source>
        <dbReference type="Proteomes" id="UP000773064"/>
    </source>
</evidence>
<evidence type="ECO:0000256" key="5">
    <source>
        <dbReference type="ARBA" id="ARBA00022989"/>
    </source>
</evidence>
<evidence type="ECO:0000256" key="7">
    <source>
        <dbReference type="SAM" id="Phobius"/>
    </source>
</evidence>
<feature type="domain" description="ABC transporter" evidence="8">
    <location>
        <begin position="376"/>
        <end position="609"/>
    </location>
</feature>
<protein>
    <submittedName>
        <fullName evidence="10">ABC transporter ATP-binding protein</fullName>
    </submittedName>
</protein>
<dbReference type="CDD" id="cd18547">
    <property type="entry name" value="ABC_6TM_Tm288_like"/>
    <property type="match status" value="1"/>
</dbReference>
<dbReference type="PROSITE" id="PS50929">
    <property type="entry name" value="ABC_TM1F"/>
    <property type="match status" value="1"/>
</dbReference>
<evidence type="ECO:0000256" key="2">
    <source>
        <dbReference type="ARBA" id="ARBA00022692"/>
    </source>
</evidence>
<dbReference type="GO" id="GO:0005524">
    <property type="term" value="F:ATP binding"/>
    <property type="evidence" value="ECO:0007669"/>
    <property type="project" value="UniProtKB-KW"/>
</dbReference>
<dbReference type="SUPFAM" id="SSF90123">
    <property type="entry name" value="ABC transporter transmembrane region"/>
    <property type="match status" value="1"/>
</dbReference>
<accession>A0ABS5UQM8</accession>
<evidence type="ECO:0000259" key="9">
    <source>
        <dbReference type="PROSITE" id="PS50929"/>
    </source>
</evidence>
<evidence type="ECO:0000256" key="6">
    <source>
        <dbReference type="ARBA" id="ARBA00023136"/>
    </source>
</evidence>
<keyword evidence="11" id="KW-1185">Reference proteome</keyword>
<sequence length="615" mass="67023">MPGPMGHGGPNRGAVEKPQDFGKVMGKLVRFCRSYIPVIVIALVLGAAGTICQIVGPDKLKDMTNEIVKGLPAMVHGRPVMGAVDFDAVSRIGFTLVALYVGYAILSYVQSWLMANVTQRTAQQLREAISVKINKLPLSYFDKVSYGDVLSRITNDVDAIGQTLGQSLGSLITSVTLFVGALVMMFANNVIMTLSAIGASLVGLVLMGVIMKASQRYFTRQQVALGDVNGHVEEMYSGHLIVKAYNGEADSIARFEKYNADLYDSGWKSQFLSGLMMPLMQFVGNFGYVVVCVVGAALAMNGDIEFGVIVAFMMYVRLFTQPLAQFAQAFQNLQRCAAASERVFGFLEEPEMADESSKPALLGAKYADGREVRGDVEFDHVRFEYEPGKPIIRDFSATVKAGQKVAIVGPTGAGKTTMVNLLMRFYDIAGGSISIDGVDTASVPRWNVHEQFSMVLQDTWVFHGTVRENIAYSKPDVTDSQIIEACKAVGLHHYIMSLPDGYDTVLDENTSLSAGQKQLLTIARAMVQDAPILILDEATSSVDTRTEELIQKAMDALTVGRTSFVIAHRLSTIRDADMILVMNHGDVIERGTHEELLAKGGFYADLYNSQFALVD</sequence>
<dbReference type="EMBL" id="JAFEJS010000006">
    <property type="protein sequence ID" value="MBT1173138.1"/>
    <property type="molecule type" value="Genomic_DNA"/>
</dbReference>
<dbReference type="PANTHER" id="PTHR43394:SF1">
    <property type="entry name" value="ATP-BINDING CASSETTE SUB-FAMILY B MEMBER 10, MITOCHONDRIAL"/>
    <property type="match status" value="1"/>
</dbReference>
<dbReference type="InterPro" id="IPR003593">
    <property type="entry name" value="AAA+_ATPase"/>
</dbReference>
<comment type="subcellular location">
    <subcellularLocation>
        <location evidence="1">Cell membrane</location>
        <topology evidence="1">Multi-pass membrane protein</topology>
    </subcellularLocation>
</comment>
<dbReference type="InterPro" id="IPR039421">
    <property type="entry name" value="Type_1_exporter"/>
</dbReference>
<keyword evidence="6 7" id="KW-0472">Membrane</keyword>
<proteinExistence type="predicted"/>
<dbReference type="InterPro" id="IPR027417">
    <property type="entry name" value="P-loop_NTPase"/>
</dbReference>
<organism evidence="10 11">
    <name type="scientific">Bifidobacterium santillanense</name>
    <dbReference type="NCBI Taxonomy" id="2809028"/>
    <lineage>
        <taxon>Bacteria</taxon>
        <taxon>Bacillati</taxon>
        <taxon>Actinomycetota</taxon>
        <taxon>Actinomycetes</taxon>
        <taxon>Bifidobacteriales</taxon>
        <taxon>Bifidobacteriaceae</taxon>
        <taxon>Bifidobacterium</taxon>
    </lineage>
</organism>
<evidence type="ECO:0000256" key="3">
    <source>
        <dbReference type="ARBA" id="ARBA00022741"/>
    </source>
</evidence>
<evidence type="ECO:0000313" key="10">
    <source>
        <dbReference type="EMBL" id="MBT1173138.1"/>
    </source>
</evidence>
<keyword evidence="3" id="KW-0547">Nucleotide-binding</keyword>
<keyword evidence="4 10" id="KW-0067">ATP-binding</keyword>
<dbReference type="Proteomes" id="UP000773064">
    <property type="component" value="Unassembled WGS sequence"/>
</dbReference>
<keyword evidence="5 7" id="KW-1133">Transmembrane helix</keyword>
<dbReference type="Gene3D" id="1.20.1560.10">
    <property type="entry name" value="ABC transporter type 1, transmembrane domain"/>
    <property type="match status" value="1"/>
</dbReference>
<dbReference type="SUPFAM" id="SSF52540">
    <property type="entry name" value="P-loop containing nucleoside triphosphate hydrolases"/>
    <property type="match status" value="1"/>
</dbReference>
<dbReference type="Gene3D" id="3.40.50.300">
    <property type="entry name" value="P-loop containing nucleotide triphosphate hydrolases"/>
    <property type="match status" value="1"/>
</dbReference>
<dbReference type="Pfam" id="PF00005">
    <property type="entry name" value="ABC_tran"/>
    <property type="match status" value="1"/>
</dbReference>
<feature type="transmembrane region" description="Helical" evidence="7">
    <location>
        <begin position="282"/>
        <end position="300"/>
    </location>
</feature>
<dbReference type="InterPro" id="IPR003439">
    <property type="entry name" value="ABC_transporter-like_ATP-bd"/>
</dbReference>
<dbReference type="PROSITE" id="PS50893">
    <property type="entry name" value="ABC_TRANSPORTER_2"/>
    <property type="match status" value="1"/>
</dbReference>
<comment type="caution">
    <text evidence="10">The sequence shown here is derived from an EMBL/GenBank/DDBJ whole genome shotgun (WGS) entry which is preliminary data.</text>
</comment>
<dbReference type="InterPro" id="IPR036640">
    <property type="entry name" value="ABC1_TM_sf"/>
</dbReference>
<feature type="transmembrane region" description="Helical" evidence="7">
    <location>
        <begin position="168"/>
        <end position="187"/>
    </location>
</feature>
<dbReference type="PROSITE" id="PS00211">
    <property type="entry name" value="ABC_TRANSPORTER_1"/>
    <property type="match status" value="1"/>
</dbReference>
<dbReference type="PANTHER" id="PTHR43394">
    <property type="entry name" value="ATP-DEPENDENT PERMEASE MDL1, MITOCHONDRIAL"/>
    <property type="match status" value="1"/>
</dbReference>
<evidence type="ECO:0000259" key="8">
    <source>
        <dbReference type="PROSITE" id="PS50893"/>
    </source>
</evidence>
<evidence type="ECO:0000256" key="4">
    <source>
        <dbReference type="ARBA" id="ARBA00022840"/>
    </source>
</evidence>
<keyword evidence="2 7" id="KW-0812">Transmembrane</keyword>
<name>A0ABS5UQM8_9BIFI</name>
<dbReference type="CDD" id="cd03254">
    <property type="entry name" value="ABCC_Glucan_exporter_like"/>
    <property type="match status" value="1"/>
</dbReference>
<feature type="transmembrane region" description="Helical" evidence="7">
    <location>
        <begin position="193"/>
        <end position="211"/>
    </location>
</feature>
<dbReference type="RefSeq" id="WP_214358398.1">
    <property type="nucleotide sequence ID" value="NZ_JAFEJS010000006.1"/>
</dbReference>
<reference evidence="10 11" key="1">
    <citation type="journal article" date="2021" name="Environ. Microbiol.">
        <title>Genetic insights into the dark matter of the mammalian gut microbiota through targeted genome reconstruction.</title>
        <authorList>
            <person name="Lugli G.A."/>
            <person name="Alessandri G."/>
            <person name="Milani C."/>
            <person name="Viappiani A."/>
            <person name="Fontana F."/>
            <person name="Tarracchini C."/>
            <person name="Mancabelli L."/>
            <person name="Argentini C."/>
            <person name="Ruiz L."/>
            <person name="Margolles A."/>
            <person name="van Sinderen D."/>
            <person name="Turroni F."/>
            <person name="Ventura M."/>
        </authorList>
    </citation>
    <scope>NUCLEOTIDE SEQUENCE [LARGE SCALE GENOMIC DNA]</scope>
    <source>
        <strain evidence="10 11">MA2</strain>
    </source>
</reference>
<dbReference type="InterPro" id="IPR017871">
    <property type="entry name" value="ABC_transporter-like_CS"/>
</dbReference>